<proteinExistence type="inferred from homology"/>
<evidence type="ECO:0000313" key="13">
    <source>
        <dbReference type="EMBL" id="QDO92041.1"/>
    </source>
</evidence>
<dbReference type="InterPro" id="IPR020476">
    <property type="entry name" value="Nudix_hydrolase"/>
</dbReference>
<dbReference type="PROSITE" id="PS51462">
    <property type="entry name" value="NUDIX"/>
    <property type="match status" value="1"/>
</dbReference>
<dbReference type="EMBL" id="CP041626">
    <property type="protein sequence ID" value="QDO92041.1"/>
    <property type="molecule type" value="Genomic_DNA"/>
</dbReference>
<comment type="cofactor">
    <cofactor evidence="1">
        <name>Mg(2+)</name>
        <dbReference type="ChEBI" id="CHEBI:18420"/>
    </cofactor>
</comment>
<dbReference type="GO" id="GO:0044715">
    <property type="term" value="F:8-oxo-dGDP phosphatase activity"/>
    <property type="evidence" value="ECO:0007669"/>
    <property type="project" value="TreeGrafter"/>
</dbReference>
<evidence type="ECO:0000256" key="8">
    <source>
        <dbReference type="ARBA" id="ARBA00022842"/>
    </source>
</evidence>
<sequence length="132" mass="14940">MTDKLIKVVGAAIVRDGHILAVERSETMTLPNLWEFPGGKIEPDETKEEALTREIQEELGLTIVVDEFINTARFQYDFGIVELSVFTVHIEAGELRLTEHSQHKWLKPTELNTLTWAPVDIEAVNILSQKSV</sequence>
<keyword evidence="8" id="KW-0460">Magnesium</keyword>
<evidence type="ECO:0000256" key="11">
    <source>
        <dbReference type="ARBA" id="ARBA00038905"/>
    </source>
</evidence>
<dbReference type="Gene3D" id="3.90.79.10">
    <property type="entry name" value="Nucleoside Triphosphate Pyrophosphohydrolase"/>
    <property type="match status" value="1"/>
</dbReference>
<dbReference type="SUPFAM" id="SSF55811">
    <property type="entry name" value="Nudix"/>
    <property type="match status" value="1"/>
</dbReference>
<dbReference type="AlphaFoldDB" id="A0A328KD70"/>
<keyword evidence="7 12" id="KW-0378">Hydrolase</keyword>
<dbReference type="InterPro" id="IPR000086">
    <property type="entry name" value="NUDIX_hydrolase_dom"/>
</dbReference>
<dbReference type="InterPro" id="IPR020084">
    <property type="entry name" value="NUDIX_hydrolase_CS"/>
</dbReference>
<evidence type="ECO:0000256" key="6">
    <source>
        <dbReference type="ARBA" id="ARBA00022763"/>
    </source>
</evidence>
<evidence type="ECO:0000256" key="2">
    <source>
        <dbReference type="ARBA" id="ARBA00005582"/>
    </source>
</evidence>
<keyword evidence="3" id="KW-0515">Mutator protein</keyword>
<evidence type="ECO:0000256" key="1">
    <source>
        <dbReference type="ARBA" id="ARBA00001946"/>
    </source>
</evidence>
<gene>
    <name evidence="13" type="ORF">FNV33_08410</name>
</gene>
<name>A0A328KD70_9LACT</name>
<evidence type="ECO:0000256" key="5">
    <source>
        <dbReference type="ARBA" id="ARBA00022723"/>
    </source>
</evidence>
<reference evidence="13 14" key="1">
    <citation type="submission" date="2019-07" db="EMBL/GenBank/DDBJ databases">
        <title>Genome assembly of a nasal isolate of Dolosigranulum pigrum from a chronic sinusitis patient.</title>
        <authorList>
            <person name="Baig S."/>
            <person name="Overballe-Petersen S."/>
            <person name="Kaspar U."/>
            <person name="Rendboe A."/>
            <person name="de Man T."/>
            <person name="Liu C."/>
            <person name="Price L.B."/>
            <person name="Stegger M."/>
            <person name="Becker K."/>
            <person name="Skytt Andersen P."/>
        </authorList>
    </citation>
    <scope>NUCLEOTIDE SEQUENCE [LARGE SCALE GENOMIC DNA]</scope>
    <source>
        <strain evidence="13 14">83VPs-KB5</strain>
    </source>
</reference>
<keyword evidence="4" id="KW-0235">DNA replication</keyword>
<dbReference type="Pfam" id="PF00293">
    <property type="entry name" value="NUDIX"/>
    <property type="match status" value="1"/>
</dbReference>
<dbReference type="PANTHER" id="PTHR47707:SF1">
    <property type="entry name" value="NUDIX HYDROLASE FAMILY PROTEIN"/>
    <property type="match status" value="1"/>
</dbReference>
<keyword evidence="6" id="KW-0227">DNA damage</keyword>
<dbReference type="GO" id="GO:0006260">
    <property type="term" value="P:DNA replication"/>
    <property type="evidence" value="ECO:0007669"/>
    <property type="project" value="UniProtKB-KW"/>
</dbReference>
<dbReference type="EC" id="3.6.1.55" evidence="11"/>
<dbReference type="GO" id="GO:0008413">
    <property type="term" value="F:8-oxo-7,8-dihydroguanosine triphosphate pyrophosphatase activity"/>
    <property type="evidence" value="ECO:0007669"/>
    <property type="project" value="TreeGrafter"/>
</dbReference>
<dbReference type="PROSITE" id="PS00893">
    <property type="entry name" value="NUDIX_BOX"/>
    <property type="match status" value="1"/>
</dbReference>
<comment type="catalytic activity">
    <reaction evidence="10">
        <text>8-oxo-dGTP + H2O = 8-oxo-dGMP + diphosphate + H(+)</text>
        <dbReference type="Rhea" id="RHEA:31575"/>
        <dbReference type="ChEBI" id="CHEBI:15377"/>
        <dbReference type="ChEBI" id="CHEBI:15378"/>
        <dbReference type="ChEBI" id="CHEBI:33019"/>
        <dbReference type="ChEBI" id="CHEBI:63224"/>
        <dbReference type="ChEBI" id="CHEBI:77896"/>
        <dbReference type="EC" id="3.6.1.55"/>
    </reaction>
</comment>
<evidence type="ECO:0000256" key="10">
    <source>
        <dbReference type="ARBA" id="ARBA00035861"/>
    </source>
</evidence>
<protein>
    <recommendedName>
        <fullName evidence="11">8-oxo-dGTP diphosphatase</fullName>
        <ecNumber evidence="11">3.6.1.55</ecNumber>
    </recommendedName>
</protein>
<comment type="similarity">
    <text evidence="2 12">Belongs to the Nudix hydrolase family.</text>
</comment>
<evidence type="ECO:0000256" key="3">
    <source>
        <dbReference type="ARBA" id="ARBA00022457"/>
    </source>
</evidence>
<keyword evidence="5" id="KW-0479">Metal-binding</keyword>
<dbReference type="InterPro" id="IPR047127">
    <property type="entry name" value="MutT-like"/>
</dbReference>
<dbReference type="GO" id="GO:0044716">
    <property type="term" value="F:8-oxo-GDP phosphatase activity"/>
    <property type="evidence" value="ECO:0007669"/>
    <property type="project" value="TreeGrafter"/>
</dbReference>
<evidence type="ECO:0000256" key="9">
    <source>
        <dbReference type="ARBA" id="ARBA00023204"/>
    </source>
</evidence>
<dbReference type="RefSeq" id="WP_111948570.1">
    <property type="nucleotide sequence ID" value="NZ_CAJHJL010000006.1"/>
</dbReference>
<dbReference type="GO" id="GO:0006281">
    <property type="term" value="P:DNA repair"/>
    <property type="evidence" value="ECO:0007669"/>
    <property type="project" value="UniProtKB-KW"/>
</dbReference>
<dbReference type="CDD" id="cd03425">
    <property type="entry name" value="NUDIX_MutT_NudA_like"/>
    <property type="match status" value="1"/>
</dbReference>
<evidence type="ECO:0000256" key="7">
    <source>
        <dbReference type="ARBA" id="ARBA00022801"/>
    </source>
</evidence>
<evidence type="ECO:0000313" key="14">
    <source>
        <dbReference type="Proteomes" id="UP000315953"/>
    </source>
</evidence>
<dbReference type="KEGG" id="dpm:FNV33_08410"/>
<evidence type="ECO:0000256" key="12">
    <source>
        <dbReference type="RuleBase" id="RU003476"/>
    </source>
</evidence>
<dbReference type="InterPro" id="IPR015797">
    <property type="entry name" value="NUDIX_hydrolase-like_dom_sf"/>
</dbReference>
<evidence type="ECO:0000256" key="4">
    <source>
        <dbReference type="ARBA" id="ARBA00022705"/>
    </source>
</evidence>
<keyword evidence="9" id="KW-0234">DNA repair</keyword>
<dbReference type="GO" id="GO:0046872">
    <property type="term" value="F:metal ion binding"/>
    <property type="evidence" value="ECO:0007669"/>
    <property type="project" value="UniProtKB-KW"/>
</dbReference>
<dbReference type="PRINTS" id="PR00502">
    <property type="entry name" value="NUDIXFAMILY"/>
</dbReference>
<dbReference type="PANTHER" id="PTHR47707">
    <property type="entry name" value="8-OXO-DGTP DIPHOSPHATASE"/>
    <property type="match status" value="1"/>
</dbReference>
<dbReference type="Proteomes" id="UP000315953">
    <property type="component" value="Chromosome"/>
</dbReference>
<accession>A0A328KD70</accession>
<dbReference type="GO" id="GO:0035539">
    <property type="term" value="F:8-oxo-7,8-dihydrodeoxyguanosine triphosphate pyrophosphatase activity"/>
    <property type="evidence" value="ECO:0007669"/>
    <property type="project" value="UniProtKB-EC"/>
</dbReference>
<organism evidence="13 14">
    <name type="scientific">Dolosigranulum pigrum</name>
    <dbReference type="NCBI Taxonomy" id="29394"/>
    <lineage>
        <taxon>Bacteria</taxon>
        <taxon>Bacillati</taxon>
        <taxon>Bacillota</taxon>
        <taxon>Bacilli</taxon>
        <taxon>Lactobacillales</taxon>
        <taxon>Carnobacteriaceae</taxon>
        <taxon>Dolosigranulum</taxon>
    </lineage>
</organism>